<evidence type="ECO:0000259" key="2">
    <source>
        <dbReference type="SMART" id="SM00899"/>
    </source>
</evidence>
<evidence type="ECO:0000313" key="3">
    <source>
        <dbReference type="EMBL" id="VFU18829.1"/>
    </source>
</evidence>
<dbReference type="SUPFAM" id="SSF50037">
    <property type="entry name" value="C-terminal domain of transcriptional repressors"/>
    <property type="match status" value="1"/>
</dbReference>
<feature type="domain" description="Ferrous iron transporter FeoA-like" evidence="2">
    <location>
        <begin position="1"/>
        <end position="75"/>
    </location>
</feature>
<evidence type="ECO:0000256" key="1">
    <source>
        <dbReference type="ARBA" id="ARBA00023004"/>
    </source>
</evidence>
<dbReference type="AlphaFoldDB" id="A0A485M7L2"/>
<name>A0A485M7L2_9ZZZZ</name>
<protein>
    <submittedName>
        <fullName evidence="3">FeoA domain protein</fullName>
    </submittedName>
</protein>
<dbReference type="InterPro" id="IPR053184">
    <property type="entry name" value="FeoA-like"/>
</dbReference>
<dbReference type="PANTHER" id="PTHR43151:SF1">
    <property type="entry name" value="SSR2333 PROTEIN"/>
    <property type="match status" value="1"/>
</dbReference>
<dbReference type="EMBL" id="CAADRM010000158">
    <property type="protein sequence ID" value="VFU18829.1"/>
    <property type="molecule type" value="Genomic_DNA"/>
</dbReference>
<dbReference type="InterPro" id="IPR007167">
    <property type="entry name" value="Fe-transptr_FeoA-like"/>
</dbReference>
<dbReference type="SMART" id="SM00899">
    <property type="entry name" value="FeoA"/>
    <property type="match status" value="1"/>
</dbReference>
<dbReference type="InterPro" id="IPR038157">
    <property type="entry name" value="FeoA_core_dom"/>
</dbReference>
<reference evidence="3" key="1">
    <citation type="submission" date="2019-03" db="EMBL/GenBank/DDBJ databases">
        <authorList>
            <person name="Hao L."/>
        </authorList>
    </citation>
    <scope>NUCLEOTIDE SEQUENCE</scope>
</reference>
<dbReference type="Pfam" id="PF04023">
    <property type="entry name" value="FeoA"/>
    <property type="match status" value="1"/>
</dbReference>
<dbReference type="PANTHER" id="PTHR43151">
    <property type="entry name" value="FEOA FAMILY PROTEIN"/>
    <property type="match status" value="1"/>
</dbReference>
<dbReference type="Gene3D" id="2.30.30.90">
    <property type="match status" value="1"/>
</dbReference>
<dbReference type="InterPro" id="IPR008988">
    <property type="entry name" value="Transcriptional_repressor_C"/>
</dbReference>
<keyword evidence="1" id="KW-0408">Iron</keyword>
<organism evidence="3">
    <name type="scientific">anaerobic digester metagenome</name>
    <dbReference type="NCBI Taxonomy" id="1263854"/>
    <lineage>
        <taxon>unclassified sequences</taxon>
        <taxon>metagenomes</taxon>
        <taxon>ecological metagenomes</taxon>
    </lineage>
</organism>
<sequence>MTLLELKEGDTAVISRVSGGKGISARMAGLGLHAGKKIRVVRAAPFRGPLLIEDISSGARAMIGRGIASHVEILDEKR</sequence>
<dbReference type="GO" id="GO:0046914">
    <property type="term" value="F:transition metal ion binding"/>
    <property type="evidence" value="ECO:0007669"/>
    <property type="project" value="InterPro"/>
</dbReference>
<proteinExistence type="predicted"/>
<gene>
    <name evidence="3" type="ORF">SCFA_90034</name>
</gene>
<accession>A0A485M7L2</accession>